<evidence type="ECO:0000313" key="2">
    <source>
        <dbReference type="Proteomes" id="UP000793456"/>
    </source>
</evidence>
<dbReference type="Proteomes" id="UP000793456">
    <property type="component" value="Chromosome XXI"/>
</dbReference>
<evidence type="ECO:0000313" key="1">
    <source>
        <dbReference type="EMBL" id="TMS04188.1"/>
    </source>
</evidence>
<accession>A0ACD3QAM5</accession>
<proteinExistence type="predicted"/>
<sequence>MSNSSKTKPTCFSSDIHRLLLAAEAGQKDDILTYCSGHLGPRSLNQSQPQKEKNQSFWNMSQSLEGTSNPLTVPQTRTKTLTFVKKNEIKESSSDFSTGTTLVESEVSRSRRGQATDRSSQTDRGKNESLPKIVYCSSNSLPVQPRALSQKKSNFSADPEGKQQFCLSHSDEKKQLETKQRFGRQVIGKPDPRAGINVAELHERKLEKTDYDLYVNHLMSSQSSLQNMSPNTSLKDLGNGKVREMELEDAEKEVSRLEQEAREALEENKRVRNELQNVPTITGPEDSDMKNRSLSELQDRGTDISCTTSVQSKRLHVVNVWREIQQAGGGD</sequence>
<dbReference type="EMBL" id="CM011694">
    <property type="protein sequence ID" value="TMS04188.1"/>
    <property type="molecule type" value="Genomic_DNA"/>
</dbReference>
<reference evidence="1" key="1">
    <citation type="submission" date="2018-11" db="EMBL/GenBank/DDBJ databases">
        <title>The sequence and de novo assembly of Larimichthys crocea genome using PacBio and Hi-C technologies.</title>
        <authorList>
            <person name="Xu P."/>
            <person name="Chen B."/>
            <person name="Zhou Z."/>
            <person name="Ke Q."/>
            <person name="Wu Y."/>
            <person name="Bai H."/>
            <person name="Pu F."/>
        </authorList>
    </citation>
    <scope>NUCLEOTIDE SEQUENCE</scope>
    <source>
        <tissue evidence="1">Muscle</tissue>
    </source>
</reference>
<organism evidence="1 2">
    <name type="scientific">Larimichthys crocea</name>
    <name type="common">Large yellow croaker</name>
    <name type="synonym">Pseudosciaena crocea</name>
    <dbReference type="NCBI Taxonomy" id="215358"/>
    <lineage>
        <taxon>Eukaryota</taxon>
        <taxon>Metazoa</taxon>
        <taxon>Chordata</taxon>
        <taxon>Craniata</taxon>
        <taxon>Vertebrata</taxon>
        <taxon>Euteleostomi</taxon>
        <taxon>Actinopterygii</taxon>
        <taxon>Neopterygii</taxon>
        <taxon>Teleostei</taxon>
        <taxon>Neoteleostei</taxon>
        <taxon>Acanthomorphata</taxon>
        <taxon>Eupercaria</taxon>
        <taxon>Sciaenidae</taxon>
        <taxon>Larimichthys</taxon>
    </lineage>
</organism>
<protein>
    <submittedName>
        <fullName evidence="1">Uncharacterized protein</fullName>
    </submittedName>
</protein>
<keyword evidence="2" id="KW-1185">Reference proteome</keyword>
<gene>
    <name evidence="1" type="ORF">E3U43_009345</name>
</gene>
<name>A0ACD3QAM5_LARCR</name>
<comment type="caution">
    <text evidence="1">The sequence shown here is derived from an EMBL/GenBank/DDBJ whole genome shotgun (WGS) entry which is preliminary data.</text>
</comment>